<dbReference type="AlphaFoldDB" id="A0A9W9KHB1"/>
<reference evidence="2" key="1">
    <citation type="submission" date="2022-11" db="EMBL/GenBank/DDBJ databases">
        <authorList>
            <person name="Petersen C."/>
        </authorList>
    </citation>
    <scope>NUCLEOTIDE SEQUENCE</scope>
    <source>
        <strain evidence="2">IBT 34128</strain>
    </source>
</reference>
<dbReference type="Proteomes" id="UP001141434">
    <property type="component" value="Unassembled WGS sequence"/>
</dbReference>
<evidence type="ECO:0000313" key="3">
    <source>
        <dbReference type="Proteomes" id="UP001141434"/>
    </source>
</evidence>
<sequence>MCPMILNRLSDGPTMVLSPPQEHAFAQFPAQSLLNTPGSFHGYPASPSSVLANAGSTQPAPSTFDSSVPAAPKPSRKRSRDEAAFEEALAPGAPAAPASAPAPKEEPIYGEGMVLLNPRTGLAISAESQTGTWYEEKTESQPAAPVSSRSNALLSDAADLSRKSQRLDQSAPGLDDIALSSMHQRLNGSNSDAHTGPSPPAEPLIDDATRLLGISWQRIPTDDDMAPAVRGWTKYINNQYATHLRDSQIFMKSRALNAYLVAATPVSAPLPAFYLFSEDLTQAQLVASSWEICLQNLRCNPVVLEGAPLLAADRSDTPPASNPFTPSADQGVPLLQQALPDQSQIPTGIDAGMGLSEGVGMGMEIDS</sequence>
<dbReference type="GeneID" id="81392983"/>
<proteinExistence type="predicted"/>
<evidence type="ECO:0000256" key="1">
    <source>
        <dbReference type="SAM" id="MobiDB-lite"/>
    </source>
</evidence>
<feature type="region of interest" description="Disordered" evidence="1">
    <location>
        <begin position="130"/>
        <end position="152"/>
    </location>
</feature>
<comment type="caution">
    <text evidence="2">The sequence shown here is derived from an EMBL/GenBank/DDBJ whole genome shotgun (WGS) entry which is preliminary data.</text>
</comment>
<dbReference type="RefSeq" id="XP_056514882.1">
    <property type="nucleotide sequence ID" value="XM_056653815.1"/>
</dbReference>
<accession>A0A9W9KHB1</accession>
<dbReference type="EMBL" id="JAPMSZ010000004">
    <property type="protein sequence ID" value="KAJ5105886.1"/>
    <property type="molecule type" value="Genomic_DNA"/>
</dbReference>
<feature type="region of interest" description="Disordered" evidence="1">
    <location>
        <begin position="50"/>
        <end position="106"/>
    </location>
</feature>
<evidence type="ECO:0000313" key="2">
    <source>
        <dbReference type="EMBL" id="KAJ5105886.1"/>
    </source>
</evidence>
<organism evidence="2 3">
    <name type="scientific">Penicillium alfredii</name>
    <dbReference type="NCBI Taxonomy" id="1506179"/>
    <lineage>
        <taxon>Eukaryota</taxon>
        <taxon>Fungi</taxon>
        <taxon>Dikarya</taxon>
        <taxon>Ascomycota</taxon>
        <taxon>Pezizomycotina</taxon>
        <taxon>Eurotiomycetes</taxon>
        <taxon>Eurotiomycetidae</taxon>
        <taxon>Eurotiales</taxon>
        <taxon>Aspergillaceae</taxon>
        <taxon>Penicillium</taxon>
    </lineage>
</organism>
<feature type="compositionally biased region" description="Polar residues" evidence="1">
    <location>
        <begin position="50"/>
        <end position="66"/>
    </location>
</feature>
<protein>
    <submittedName>
        <fullName evidence="2">Uncharacterized protein</fullName>
    </submittedName>
</protein>
<name>A0A9W9KHB1_9EURO</name>
<reference evidence="2" key="2">
    <citation type="journal article" date="2023" name="IMA Fungus">
        <title>Comparative genomic study of the Penicillium genus elucidates a diverse pangenome and 15 lateral gene transfer events.</title>
        <authorList>
            <person name="Petersen C."/>
            <person name="Sorensen T."/>
            <person name="Nielsen M.R."/>
            <person name="Sondergaard T.E."/>
            <person name="Sorensen J.L."/>
            <person name="Fitzpatrick D.A."/>
            <person name="Frisvad J.C."/>
            <person name="Nielsen K.L."/>
        </authorList>
    </citation>
    <scope>NUCLEOTIDE SEQUENCE</scope>
    <source>
        <strain evidence="2">IBT 34128</strain>
    </source>
</reference>
<keyword evidence="3" id="KW-1185">Reference proteome</keyword>
<gene>
    <name evidence="2" type="ORF">NUU61_003233</name>
</gene>
<dbReference type="OrthoDB" id="5359669at2759"/>
<feature type="compositionally biased region" description="Low complexity" evidence="1">
    <location>
        <begin position="86"/>
        <end position="102"/>
    </location>
</feature>